<keyword evidence="1" id="KW-1133">Transmembrane helix</keyword>
<protein>
    <submittedName>
        <fullName evidence="2">Uncharacterized protein</fullName>
    </submittedName>
</protein>
<dbReference type="KEGG" id="mmaa:FR932_00090"/>
<dbReference type="EMBL" id="CP044398">
    <property type="protein sequence ID" value="QFI36325.1"/>
    <property type="molecule type" value="Genomic_DNA"/>
</dbReference>
<dbReference type="Proteomes" id="UP000327424">
    <property type="component" value="Plasmid unnamed1"/>
</dbReference>
<keyword evidence="1" id="KW-0812">Transmembrane</keyword>
<evidence type="ECO:0000256" key="1">
    <source>
        <dbReference type="SAM" id="Phobius"/>
    </source>
</evidence>
<dbReference type="RefSeq" id="WP_019629005.1">
    <property type="nucleotide sequence ID" value="NZ_CP044398.1"/>
</dbReference>
<reference evidence="2 3" key="1">
    <citation type="submission" date="2019-09" db="EMBL/GenBank/DDBJ databases">
        <title>Hybrid Assembly of the complete Genome of the Deep-Sea Bacterium Moritella marina from long Nanopore and Illumina reads.</title>
        <authorList>
            <person name="Magin S."/>
            <person name="Georgoulis A."/>
            <person name="Papadimitriou K."/>
            <person name="Iliakis G."/>
            <person name="Vorgias C.E."/>
        </authorList>
    </citation>
    <scope>NUCLEOTIDE SEQUENCE [LARGE SCALE GENOMIC DNA]</scope>
    <source>
        <strain evidence="2 3">MP-1</strain>
        <plasmid evidence="2 3">unnamed1</plasmid>
    </source>
</reference>
<keyword evidence="2" id="KW-0614">Plasmid</keyword>
<evidence type="ECO:0000313" key="3">
    <source>
        <dbReference type="Proteomes" id="UP000327424"/>
    </source>
</evidence>
<dbReference type="InterPro" id="IPR027417">
    <property type="entry name" value="P-loop_NTPase"/>
</dbReference>
<evidence type="ECO:0000313" key="2">
    <source>
        <dbReference type="EMBL" id="QFI36325.1"/>
    </source>
</evidence>
<geneLocation type="plasmid" evidence="2 3">
    <name>unnamed1</name>
</geneLocation>
<dbReference type="SUPFAM" id="SSF52540">
    <property type="entry name" value="P-loop containing nucleoside triphosphate hydrolases"/>
    <property type="match status" value="1"/>
</dbReference>
<sequence>MRFLKIKRVSALRADGSEMKTPSIIDTPRRFAKSHERKETCIKRTKCQLITGAHDSGKTRWLERLYDDWEPIWSAKIKSQPVYISALDPVSDWVDAAHVAKWFEVQERESAEQGGGEPRNWRKLSQKQRISETARYLHETGTLLFLDDAHKLTGRKLQFVRQIMMSTRIWLMTANAENRLSPSLRTLVERASPQRTELDSDASYDATRIMLWLMIAGFTVSGVWEAALILGGLQMLGAGRNAAKPD</sequence>
<proteinExistence type="predicted"/>
<dbReference type="AlphaFoldDB" id="A0A5J6WHU9"/>
<keyword evidence="3" id="KW-1185">Reference proteome</keyword>
<accession>A0A5J6WHU9</accession>
<keyword evidence="1" id="KW-0472">Membrane</keyword>
<name>A0A5J6WHU9_MORMI</name>
<gene>
    <name evidence="2" type="ORF">FR932_00090</name>
</gene>
<organism evidence="2 3">
    <name type="scientific">Moritella marina ATCC 15381</name>
    <dbReference type="NCBI Taxonomy" id="1202962"/>
    <lineage>
        <taxon>Bacteria</taxon>
        <taxon>Pseudomonadati</taxon>
        <taxon>Pseudomonadota</taxon>
        <taxon>Gammaproteobacteria</taxon>
        <taxon>Alteromonadales</taxon>
        <taxon>Moritellaceae</taxon>
        <taxon>Moritella</taxon>
    </lineage>
</organism>
<feature type="transmembrane region" description="Helical" evidence="1">
    <location>
        <begin position="209"/>
        <end position="230"/>
    </location>
</feature>